<dbReference type="InterPro" id="IPR029000">
    <property type="entry name" value="Cyclophilin-like_dom_sf"/>
</dbReference>
<accession>A0A310SH34</accession>
<dbReference type="PANTHER" id="PTHR45625">
    <property type="entry name" value="PEPTIDYL-PROLYL CIS-TRANS ISOMERASE-RELATED"/>
    <property type="match status" value="1"/>
</dbReference>
<dbReference type="InterPro" id="IPR002130">
    <property type="entry name" value="Cyclophilin-type_PPIase_dom"/>
</dbReference>
<evidence type="ECO:0000256" key="5">
    <source>
        <dbReference type="RuleBase" id="RU363019"/>
    </source>
</evidence>
<proteinExistence type="inferred from homology"/>
<comment type="catalytic activity">
    <reaction evidence="5">
        <text>[protein]-peptidylproline (omega=180) = [protein]-peptidylproline (omega=0)</text>
        <dbReference type="Rhea" id="RHEA:16237"/>
        <dbReference type="Rhea" id="RHEA-COMP:10747"/>
        <dbReference type="Rhea" id="RHEA-COMP:10748"/>
        <dbReference type="ChEBI" id="CHEBI:83833"/>
        <dbReference type="ChEBI" id="CHEBI:83834"/>
        <dbReference type="EC" id="5.2.1.8"/>
    </reaction>
</comment>
<dbReference type="GO" id="GO:0071013">
    <property type="term" value="C:catalytic step 2 spliceosome"/>
    <property type="evidence" value="ECO:0007669"/>
    <property type="project" value="TreeGrafter"/>
</dbReference>
<feature type="domain" description="PPIase cyclophilin-type" evidence="6">
    <location>
        <begin position="1"/>
        <end position="99"/>
    </location>
</feature>
<dbReference type="Pfam" id="PF00160">
    <property type="entry name" value="Pro_isomerase"/>
    <property type="match status" value="1"/>
</dbReference>
<name>A0A310SH34_9HYME</name>
<evidence type="ECO:0000256" key="1">
    <source>
        <dbReference type="ARBA" id="ARBA00004123"/>
    </source>
</evidence>
<dbReference type="GO" id="GO:0003755">
    <property type="term" value="F:peptidyl-prolyl cis-trans isomerase activity"/>
    <property type="evidence" value="ECO:0007669"/>
    <property type="project" value="UniProtKB-UniRule"/>
</dbReference>
<dbReference type="AlphaFoldDB" id="A0A310SH34"/>
<dbReference type="SUPFAM" id="SSF50891">
    <property type="entry name" value="Cyclophilin-like"/>
    <property type="match status" value="1"/>
</dbReference>
<gene>
    <name evidence="7" type="ORF">WN48_09703</name>
</gene>
<organism evidence="7 8">
    <name type="scientific">Eufriesea mexicana</name>
    <dbReference type="NCBI Taxonomy" id="516756"/>
    <lineage>
        <taxon>Eukaryota</taxon>
        <taxon>Metazoa</taxon>
        <taxon>Ecdysozoa</taxon>
        <taxon>Arthropoda</taxon>
        <taxon>Hexapoda</taxon>
        <taxon>Insecta</taxon>
        <taxon>Pterygota</taxon>
        <taxon>Neoptera</taxon>
        <taxon>Endopterygota</taxon>
        <taxon>Hymenoptera</taxon>
        <taxon>Apocrita</taxon>
        <taxon>Aculeata</taxon>
        <taxon>Apoidea</taxon>
        <taxon>Anthophila</taxon>
        <taxon>Apidae</taxon>
        <taxon>Eufriesea</taxon>
    </lineage>
</organism>
<keyword evidence="5 7" id="KW-0413">Isomerase</keyword>
<sequence length="99" mass="11115">MKTSVSDIELELWVKEIPKAHRNFIQLCMEGYWDDTIFHTQGGDPTGTGEGGKIYGEPFKDEFRTRLRSCGRGLIPMANAGKDDNISQFLFILGSTSEL</sequence>
<evidence type="ECO:0000256" key="3">
    <source>
        <dbReference type="ARBA" id="ARBA00023242"/>
    </source>
</evidence>
<keyword evidence="8" id="KW-1185">Reference proteome</keyword>
<evidence type="ECO:0000256" key="4">
    <source>
        <dbReference type="ARBA" id="ARBA00046368"/>
    </source>
</evidence>
<dbReference type="PRINTS" id="PR00153">
    <property type="entry name" value="CSAPPISMRASE"/>
</dbReference>
<evidence type="ECO:0000313" key="8">
    <source>
        <dbReference type="Proteomes" id="UP000250275"/>
    </source>
</evidence>
<dbReference type="EC" id="5.2.1.8" evidence="5"/>
<comment type="subunit">
    <text evidence="4">Part of the activated spliceosome B/catalytic step 1 spliceosome, one of the forms of the spliceosome which has a well-formed active site but still cannot catalyze the branching reaction and is composed at least of 52 proteins, the U2, U5 and U6 snRNAs and the pre-mRNA. Recruited during early steps of activated spliceosome B maturation, it is probably one of the first proteins released from this complex as he matures to the spliceosome C complex. Component of the minor spliceosome, which splices U12-type introns.</text>
</comment>
<keyword evidence="5" id="KW-0697">Rotamase</keyword>
<comment type="similarity">
    <text evidence="2 5">Belongs to the cyclophilin-type PPIase family.</text>
</comment>
<comment type="function">
    <text evidence="5">PPIases accelerate the folding of proteins. It catalyzes the cis-trans isomerization of proline imidic peptide bonds in oligopeptides.</text>
</comment>
<evidence type="ECO:0000256" key="2">
    <source>
        <dbReference type="ARBA" id="ARBA00007365"/>
    </source>
</evidence>
<comment type="subcellular location">
    <subcellularLocation>
        <location evidence="1">Nucleus</location>
    </subcellularLocation>
</comment>
<keyword evidence="3" id="KW-0539">Nucleus</keyword>
<dbReference type="PANTHER" id="PTHR45625:SF6">
    <property type="entry name" value="SPLICEOSOME-ASSOCIATED PROTEIN CWC27 HOMOLOG"/>
    <property type="match status" value="1"/>
</dbReference>
<reference evidence="7 8" key="1">
    <citation type="submission" date="2015-07" db="EMBL/GenBank/DDBJ databases">
        <title>The genome of Eufriesea mexicana.</title>
        <authorList>
            <person name="Pan H."/>
            <person name="Kapheim K."/>
        </authorList>
    </citation>
    <scope>NUCLEOTIDE SEQUENCE [LARGE SCALE GENOMIC DNA]</scope>
    <source>
        <strain evidence="7">0111107269</strain>
        <tissue evidence="7">Whole body</tissue>
    </source>
</reference>
<evidence type="ECO:0000259" key="6">
    <source>
        <dbReference type="PROSITE" id="PS50072"/>
    </source>
</evidence>
<protein>
    <recommendedName>
        <fullName evidence="5">Peptidyl-prolyl cis-trans isomerase</fullName>
        <shortName evidence="5">PPIase</shortName>
        <ecNumber evidence="5">5.2.1.8</ecNumber>
    </recommendedName>
</protein>
<dbReference type="InterPro" id="IPR044666">
    <property type="entry name" value="Cyclophilin_A-like"/>
</dbReference>
<dbReference type="PROSITE" id="PS50072">
    <property type="entry name" value="CSA_PPIASE_2"/>
    <property type="match status" value="1"/>
</dbReference>
<dbReference type="EMBL" id="KQ766761">
    <property type="protein sequence ID" value="OAD53585.1"/>
    <property type="molecule type" value="Genomic_DNA"/>
</dbReference>
<dbReference type="Gene3D" id="2.40.100.10">
    <property type="entry name" value="Cyclophilin-like"/>
    <property type="match status" value="1"/>
</dbReference>
<evidence type="ECO:0000313" key="7">
    <source>
        <dbReference type="EMBL" id="OAD53585.1"/>
    </source>
</evidence>
<dbReference type="Proteomes" id="UP000250275">
    <property type="component" value="Unassembled WGS sequence"/>
</dbReference>